<evidence type="ECO:0000313" key="6">
    <source>
        <dbReference type="Proteomes" id="UP000777303"/>
    </source>
</evidence>
<feature type="domain" description="Beta-lactamase-related" evidence="4">
    <location>
        <begin position="97"/>
        <end position="391"/>
    </location>
</feature>
<gene>
    <name evidence="5" type="ORF">H9901_05520</name>
</gene>
<dbReference type="InterPro" id="IPR012338">
    <property type="entry name" value="Beta-lactam/transpept-like"/>
</dbReference>
<reference evidence="5" key="2">
    <citation type="submission" date="2021-04" db="EMBL/GenBank/DDBJ databases">
        <authorList>
            <person name="Gilroy R."/>
        </authorList>
    </citation>
    <scope>NUCLEOTIDE SEQUENCE</scope>
    <source>
        <strain evidence="5">F6-6636</strain>
    </source>
</reference>
<reference evidence="5" key="1">
    <citation type="journal article" date="2021" name="PeerJ">
        <title>Extensive microbial diversity within the chicken gut microbiome revealed by metagenomics and culture.</title>
        <authorList>
            <person name="Gilroy R."/>
            <person name="Ravi A."/>
            <person name="Getino M."/>
            <person name="Pursley I."/>
            <person name="Horton D.L."/>
            <person name="Alikhan N.F."/>
            <person name="Baker D."/>
            <person name="Gharbi K."/>
            <person name="Hall N."/>
            <person name="Watson M."/>
            <person name="Adriaenssens E.M."/>
            <person name="Foster-Nyarko E."/>
            <person name="Jarju S."/>
            <person name="Secka A."/>
            <person name="Antonio M."/>
            <person name="Oren A."/>
            <person name="Chaudhuri R.R."/>
            <person name="La Ragione R."/>
            <person name="Hildebrand F."/>
            <person name="Pallen M.J."/>
        </authorList>
    </citation>
    <scope>NUCLEOTIDE SEQUENCE</scope>
    <source>
        <strain evidence="5">F6-6636</strain>
    </source>
</reference>
<evidence type="ECO:0000256" key="1">
    <source>
        <dbReference type="ARBA" id="ARBA00004370"/>
    </source>
</evidence>
<keyword evidence="3" id="KW-0812">Transmembrane</keyword>
<sequence>MQKKSHFNKYRRHHSKRKMLLVLIMTIAIIGILGIVIYHHLSSSNELTTPNQITITDSFPKNYNVAPSNDPQAMQFDMLTSRQSQKVARWLKADRFIGTALIVKNGKPIFKHSYGYADFAQHRLNKPNDLYQLASVQKTITGVLIMQEIDAGKLAMNDHIDQFYPSIPHGNQITIRMMLNMTSGIICNHLPNKMMSTQGFLNYYLTHLHVSHIGTWNYQPVNYNLLTGILEKITGQSYQNLVTERIIKPLHLHETGFVFNWEKLPTYTQGYALTDLAHPYQRPIYETNYEKACQIGTGNMYSSANDLYILQRDIIEGKIISKKKLAILRDGHFNSQYAGGIYTYKDHFMSHGLIAGFEATIVISRNGQDAVVMLSNRNADHYAPATATRIFEMIK</sequence>
<accession>A0A948TJZ5</accession>
<protein>
    <submittedName>
        <fullName evidence="5">Beta-lactamase family protein</fullName>
    </submittedName>
</protein>
<evidence type="ECO:0000313" key="5">
    <source>
        <dbReference type="EMBL" id="MBU3852139.1"/>
    </source>
</evidence>
<keyword evidence="2 3" id="KW-0472">Membrane</keyword>
<comment type="subcellular location">
    <subcellularLocation>
        <location evidence="1">Membrane</location>
    </subcellularLocation>
</comment>
<dbReference type="PANTHER" id="PTHR46825">
    <property type="entry name" value="D-ALANYL-D-ALANINE-CARBOXYPEPTIDASE/ENDOPEPTIDASE AMPH"/>
    <property type="match status" value="1"/>
</dbReference>
<keyword evidence="3" id="KW-1133">Transmembrane helix</keyword>
<dbReference type="SUPFAM" id="SSF56601">
    <property type="entry name" value="beta-lactamase/transpeptidase-like"/>
    <property type="match status" value="1"/>
</dbReference>
<evidence type="ECO:0000259" key="4">
    <source>
        <dbReference type="Pfam" id="PF00144"/>
    </source>
</evidence>
<dbReference type="AlphaFoldDB" id="A0A948TJZ5"/>
<dbReference type="EMBL" id="JAHLFS010000063">
    <property type="protein sequence ID" value="MBU3852139.1"/>
    <property type="molecule type" value="Genomic_DNA"/>
</dbReference>
<evidence type="ECO:0000256" key="2">
    <source>
        <dbReference type="ARBA" id="ARBA00023136"/>
    </source>
</evidence>
<dbReference type="GO" id="GO:0016020">
    <property type="term" value="C:membrane"/>
    <property type="evidence" value="ECO:0007669"/>
    <property type="project" value="UniProtKB-SubCell"/>
</dbReference>
<dbReference type="Gene3D" id="3.40.710.10">
    <property type="entry name" value="DD-peptidase/beta-lactamase superfamily"/>
    <property type="match status" value="1"/>
</dbReference>
<dbReference type="PANTHER" id="PTHR46825:SF11">
    <property type="entry name" value="PENICILLIN-BINDING PROTEIN 4"/>
    <property type="match status" value="1"/>
</dbReference>
<comment type="caution">
    <text evidence="5">The sequence shown here is derived from an EMBL/GenBank/DDBJ whole genome shotgun (WGS) entry which is preliminary data.</text>
</comment>
<dbReference type="InterPro" id="IPR001466">
    <property type="entry name" value="Beta-lactam-related"/>
</dbReference>
<dbReference type="Pfam" id="PF00144">
    <property type="entry name" value="Beta-lactamase"/>
    <property type="match status" value="1"/>
</dbReference>
<proteinExistence type="predicted"/>
<dbReference type="InterPro" id="IPR050491">
    <property type="entry name" value="AmpC-like"/>
</dbReference>
<evidence type="ECO:0000256" key="3">
    <source>
        <dbReference type="SAM" id="Phobius"/>
    </source>
</evidence>
<feature type="transmembrane region" description="Helical" evidence="3">
    <location>
        <begin position="20"/>
        <end position="41"/>
    </location>
</feature>
<name>A0A948TJZ5_9LACO</name>
<dbReference type="Proteomes" id="UP000777303">
    <property type="component" value="Unassembled WGS sequence"/>
</dbReference>
<organism evidence="5 6">
    <name type="scientific">Candidatus Paralactobacillus gallistercoris</name>
    <dbReference type="NCBI Taxonomy" id="2838724"/>
    <lineage>
        <taxon>Bacteria</taxon>
        <taxon>Bacillati</taxon>
        <taxon>Bacillota</taxon>
        <taxon>Bacilli</taxon>
        <taxon>Lactobacillales</taxon>
        <taxon>Lactobacillaceae</taxon>
        <taxon>Lactobacillus</taxon>
    </lineage>
</organism>